<dbReference type="InterPro" id="IPR012902">
    <property type="entry name" value="N_methyl_site"/>
</dbReference>
<dbReference type="SUPFAM" id="SSF54523">
    <property type="entry name" value="Pili subunits"/>
    <property type="match status" value="1"/>
</dbReference>
<comment type="similarity">
    <text evidence="9">Belongs to the ComGC family.</text>
</comment>
<evidence type="ECO:0000256" key="3">
    <source>
        <dbReference type="ARBA" id="ARBA00022475"/>
    </source>
</evidence>
<dbReference type="GO" id="GO:0030420">
    <property type="term" value="P:establishment of competence for transformation"/>
    <property type="evidence" value="ECO:0007669"/>
    <property type="project" value="UniProtKB-KW"/>
</dbReference>
<dbReference type="GO" id="GO:0015627">
    <property type="term" value="C:type II protein secretion system complex"/>
    <property type="evidence" value="ECO:0007669"/>
    <property type="project" value="InterPro"/>
</dbReference>
<evidence type="ECO:0000256" key="1">
    <source>
        <dbReference type="ARBA" id="ARBA00004162"/>
    </source>
</evidence>
<keyword evidence="8" id="KW-0178">Competence</keyword>
<keyword evidence="5" id="KW-0812">Transmembrane</keyword>
<dbReference type="NCBIfam" id="NF040999">
    <property type="entry name" value="pilin_ComGC"/>
    <property type="match status" value="1"/>
</dbReference>
<evidence type="ECO:0000256" key="8">
    <source>
        <dbReference type="ARBA" id="ARBA00023287"/>
    </source>
</evidence>
<evidence type="ECO:0000256" key="6">
    <source>
        <dbReference type="ARBA" id="ARBA00022989"/>
    </source>
</evidence>
<evidence type="ECO:0000256" key="5">
    <source>
        <dbReference type="ARBA" id="ARBA00022692"/>
    </source>
</evidence>
<keyword evidence="3" id="KW-1003">Cell membrane</keyword>
<comment type="subcellular location">
    <subcellularLocation>
        <location evidence="1">Cell membrane</location>
        <topology evidence="1">Single-pass membrane protein</topology>
    </subcellularLocation>
    <subcellularLocation>
        <location evidence="2">Cell surface</location>
    </subcellularLocation>
</comment>
<evidence type="ECO:0000256" key="9">
    <source>
        <dbReference type="ARBA" id="ARBA00043982"/>
    </source>
</evidence>
<keyword evidence="6" id="KW-1133">Transmembrane helix</keyword>
<evidence type="ECO:0000256" key="7">
    <source>
        <dbReference type="ARBA" id="ARBA00023136"/>
    </source>
</evidence>
<dbReference type="RefSeq" id="WP_003000683.1">
    <property type="nucleotide sequence ID" value="NZ_UHFA01000002.1"/>
</dbReference>
<reference evidence="10 11" key="1">
    <citation type="submission" date="2018-06" db="EMBL/GenBank/DDBJ databases">
        <authorList>
            <consortium name="Pathogen Informatics"/>
            <person name="Doyle S."/>
        </authorList>
    </citation>
    <scope>NUCLEOTIDE SEQUENCE [LARGE SCALE GENOMIC DNA]</scope>
    <source>
        <strain evidence="11">NCTC 11391</strain>
    </source>
</reference>
<dbReference type="InterPro" id="IPR045584">
    <property type="entry name" value="Pilin-like"/>
</dbReference>
<keyword evidence="7" id="KW-0472">Membrane</keyword>
<accession>A0A380JCW9</accession>
<evidence type="ECO:0000256" key="4">
    <source>
        <dbReference type="ARBA" id="ARBA00022481"/>
    </source>
</evidence>
<dbReference type="Gene3D" id="3.30.700.10">
    <property type="entry name" value="Glycoprotein, Type 4 Pilin"/>
    <property type="match status" value="1"/>
</dbReference>
<dbReference type="EMBL" id="UHFA01000002">
    <property type="protein sequence ID" value="SUN35524.1"/>
    <property type="molecule type" value="Genomic_DNA"/>
</dbReference>
<keyword evidence="4" id="KW-0488">Methylation</keyword>
<dbReference type="GO" id="GO:0015628">
    <property type="term" value="P:protein secretion by the type II secretion system"/>
    <property type="evidence" value="ECO:0007669"/>
    <property type="project" value="InterPro"/>
</dbReference>
<evidence type="ECO:0000313" key="11">
    <source>
        <dbReference type="Proteomes" id="UP000254082"/>
    </source>
</evidence>
<evidence type="ECO:0000256" key="2">
    <source>
        <dbReference type="ARBA" id="ARBA00004241"/>
    </source>
</evidence>
<dbReference type="PIRSF" id="PIRSF029928">
    <property type="entry name" value="Late_competence_ComGC"/>
    <property type="match status" value="1"/>
</dbReference>
<dbReference type="OrthoDB" id="2232493at2"/>
<dbReference type="AlphaFoldDB" id="A0A380JCW9"/>
<name>A0A380JCW9_STRDO</name>
<dbReference type="PRINTS" id="PR00813">
    <property type="entry name" value="BCTERIALGSPG"/>
</dbReference>
<dbReference type="GO" id="GO:0009986">
    <property type="term" value="C:cell surface"/>
    <property type="evidence" value="ECO:0007669"/>
    <property type="project" value="UniProtKB-SubCell"/>
</dbReference>
<proteinExistence type="inferred from homology"/>
<dbReference type="GO" id="GO:0005886">
    <property type="term" value="C:plasma membrane"/>
    <property type="evidence" value="ECO:0007669"/>
    <property type="project" value="UniProtKB-SubCell"/>
</dbReference>
<evidence type="ECO:0000313" key="10">
    <source>
        <dbReference type="EMBL" id="SUN35524.1"/>
    </source>
</evidence>
<dbReference type="NCBIfam" id="TIGR02532">
    <property type="entry name" value="IV_pilin_GFxxxE"/>
    <property type="match status" value="1"/>
</dbReference>
<sequence>MMKKFFKRLKGKKVKAFTLIEMLVVLLIISVLLLLFVPNLAKQKDKVKDTGGSAVVKVVESQAELYELNHSDDATVSKLVSDGDITQKQADSYNDYYKKHKESRNVPN</sequence>
<protein>
    <submittedName>
        <fullName evidence="10">Competence protein</fullName>
    </submittedName>
</protein>
<dbReference type="InterPro" id="IPR000983">
    <property type="entry name" value="Bac_GSPG_pilin"/>
</dbReference>
<dbReference type="Pfam" id="PF07963">
    <property type="entry name" value="N_methyl"/>
    <property type="match status" value="1"/>
</dbReference>
<dbReference type="Proteomes" id="UP000254082">
    <property type="component" value="Unassembled WGS sequence"/>
</dbReference>
<dbReference type="InterPro" id="IPR016940">
    <property type="entry name" value="ComGC"/>
</dbReference>
<keyword evidence="11" id="KW-1185">Reference proteome</keyword>
<organism evidence="10 11">
    <name type="scientific">Streptococcus downei MFe28</name>
    <dbReference type="NCBI Taxonomy" id="764290"/>
    <lineage>
        <taxon>Bacteria</taxon>
        <taxon>Bacillati</taxon>
        <taxon>Bacillota</taxon>
        <taxon>Bacilli</taxon>
        <taxon>Lactobacillales</taxon>
        <taxon>Streptococcaceae</taxon>
        <taxon>Streptococcus</taxon>
    </lineage>
</organism>
<gene>
    <name evidence="10" type="primary">comYC</name>
    <name evidence="10" type="ORF">NCTC11391_00551</name>
</gene>